<evidence type="ECO:0000256" key="3">
    <source>
        <dbReference type="ARBA" id="ARBA00022833"/>
    </source>
</evidence>
<feature type="compositionally biased region" description="Polar residues" evidence="6">
    <location>
        <begin position="81"/>
        <end position="92"/>
    </location>
</feature>
<dbReference type="PROSITE" id="PS01360">
    <property type="entry name" value="ZF_MYND_1"/>
    <property type="match status" value="1"/>
</dbReference>
<evidence type="ECO:0000256" key="5">
    <source>
        <dbReference type="SAM" id="Coils"/>
    </source>
</evidence>
<comment type="caution">
    <text evidence="8">The sequence shown here is derived from an EMBL/GenBank/DDBJ whole genome shotgun (WGS) entry which is preliminary data.</text>
</comment>
<dbReference type="SUPFAM" id="SSF144232">
    <property type="entry name" value="HIT/MYND zinc finger-like"/>
    <property type="match status" value="1"/>
</dbReference>
<dbReference type="AlphaFoldDB" id="A0AAN6V6P2"/>
<reference evidence="8" key="1">
    <citation type="journal article" date="2023" name="Mol. Phylogenet. Evol.">
        <title>Genome-scale phylogeny and comparative genomics of the fungal order Sordariales.</title>
        <authorList>
            <person name="Hensen N."/>
            <person name="Bonometti L."/>
            <person name="Westerberg I."/>
            <person name="Brannstrom I.O."/>
            <person name="Guillou S."/>
            <person name="Cros-Aarteil S."/>
            <person name="Calhoun S."/>
            <person name="Haridas S."/>
            <person name="Kuo A."/>
            <person name="Mondo S."/>
            <person name="Pangilinan J."/>
            <person name="Riley R."/>
            <person name="LaButti K."/>
            <person name="Andreopoulos B."/>
            <person name="Lipzen A."/>
            <person name="Chen C."/>
            <person name="Yan M."/>
            <person name="Daum C."/>
            <person name="Ng V."/>
            <person name="Clum A."/>
            <person name="Steindorff A."/>
            <person name="Ohm R.A."/>
            <person name="Martin F."/>
            <person name="Silar P."/>
            <person name="Natvig D.O."/>
            <person name="Lalanne C."/>
            <person name="Gautier V."/>
            <person name="Ament-Velasquez S.L."/>
            <person name="Kruys A."/>
            <person name="Hutchinson M.I."/>
            <person name="Powell A.J."/>
            <person name="Barry K."/>
            <person name="Miller A.N."/>
            <person name="Grigoriev I.V."/>
            <person name="Debuchy R."/>
            <person name="Gladieux P."/>
            <person name="Hiltunen Thoren M."/>
            <person name="Johannesson H."/>
        </authorList>
    </citation>
    <scope>NUCLEOTIDE SEQUENCE</scope>
    <source>
        <strain evidence="8">CBS 141.50</strain>
    </source>
</reference>
<dbReference type="Proteomes" id="UP001302676">
    <property type="component" value="Unassembled WGS sequence"/>
</dbReference>
<keyword evidence="2 4" id="KW-0863">Zinc-finger</keyword>
<keyword evidence="3" id="KW-0862">Zinc</keyword>
<dbReference type="GO" id="GO:0008270">
    <property type="term" value="F:zinc ion binding"/>
    <property type="evidence" value="ECO:0007669"/>
    <property type="project" value="UniProtKB-KW"/>
</dbReference>
<dbReference type="EMBL" id="MU853568">
    <property type="protein sequence ID" value="KAK4145459.1"/>
    <property type="molecule type" value="Genomic_DNA"/>
</dbReference>
<protein>
    <recommendedName>
        <fullName evidence="7">MYND-type domain-containing protein</fullName>
    </recommendedName>
</protein>
<feature type="region of interest" description="Disordered" evidence="6">
    <location>
        <begin position="1"/>
        <end position="116"/>
    </location>
</feature>
<dbReference type="Gene3D" id="6.10.140.2220">
    <property type="match status" value="1"/>
</dbReference>
<evidence type="ECO:0000313" key="8">
    <source>
        <dbReference type="EMBL" id="KAK4145459.1"/>
    </source>
</evidence>
<dbReference type="InterPro" id="IPR002893">
    <property type="entry name" value="Znf_MYND"/>
</dbReference>
<evidence type="ECO:0000256" key="1">
    <source>
        <dbReference type="ARBA" id="ARBA00022723"/>
    </source>
</evidence>
<keyword evidence="9" id="KW-1185">Reference proteome</keyword>
<gene>
    <name evidence="8" type="ORF">C8A04DRAFT_10618</name>
</gene>
<feature type="compositionally biased region" description="Low complexity" evidence="6">
    <location>
        <begin position="26"/>
        <end position="40"/>
    </location>
</feature>
<dbReference type="RefSeq" id="XP_062638830.1">
    <property type="nucleotide sequence ID" value="XM_062776651.1"/>
</dbReference>
<dbReference type="Pfam" id="PF01753">
    <property type="entry name" value="zf-MYND"/>
    <property type="match status" value="1"/>
</dbReference>
<feature type="compositionally biased region" description="Low complexity" evidence="6">
    <location>
        <begin position="56"/>
        <end position="65"/>
    </location>
</feature>
<feature type="coiled-coil region" evidence="5">
    <location>
        <begin position="660"/>
        <end position="692"/>
    </location>
</feature>
<feature type="compositionally biased region" description="Low complexity" evidence="6">
    <location>
        <begin position="93"/>
        <end position="116"/>
    </location>
</feature>
<keyword evidence="5" id="KW-0175">Coiled coil</keyword>
<evidence type="ECO:0000256" key="6">
    <source>
        <dbReference type="SAM" id="MobiDB-lite"/>
    </source>
</evidence>
<keyword evidence="1" id="KW-0479">Metal-binding</keyword>
<evidence type="ECO:0000313" key="9">
    <source>
        <dbReference type="Proteomes" id="UP001302676"/>
    </source>
</evidence>
<dbReference type="GeneID" id="87813264"/>
<name>A0AAN6V6P2_9PEZI</name>
<reference evidence="8" key="2">
    <citation type="submission" date="2023-05" db="EMBL/GenBank/DDBJ databases">
        <authorList>
            <consortium name="Lawrence Berkeley National Laboratory"/>
            <person name="Steindorff A."/>
            <person name="Hensen N."/>
            <person name="Bonometti L."/>
            <person name="Westerberg I."/>
            <person name="Brannstrom I.O."/>
            <person name="Guillou S."/>
            <person name="Cros-Aarteil S."/>
            <person name="Calhoun S."/>
            <person name="Haridas S."/>
            <person name="Kuo A."/>
            <person name="Mondo S."/>
            <person name="Pangilinan J."/>
            <person name="Riley R."/>
            <person name="Labutti K."/>
            <person name="Andreopoulos B."/>
            <person name="Lipzen A."/>
            <person name="Chen C."/>
            <person name="Yanf M."/>
            <person name="Daum C."/>
            <person name="Ng V."/>
            <person name="Clum A."/>
            <person name="Ohm R."/>
            <person name="Martin F."/>
            <person name="Silar P."/>
            <person name="Natvig D."/>
            <person name="Lalanne C."/>
            <person name="Gautier V."/>
            <person name="Ament-Velasquez S.L."/>
            <person name="Kruys A."/>
            <person name="Hutchinson M.I."/>
            <person name="Powell A.J."/>
            <person name="Barry K."/>
            <person name="Miller A.N."/>
            <person name="Grigoriev I.V."/>
            <person name="Debuchy R."/>
            <person name="Gladieux P."/>
            <person name="Thoren M.H."/>
            <person name="Johannesson H."/>
        </authorList>
    </citation>
    <scope>NUCLEOTIDE SEQUENCE</scope>
    <source>
        <strain evidence="8">CBS 141.50</strain>
    </source>
</reference>
<evidence type="ECO:0000256" key="2">
    <source>
        <dbReference type="ARBA" id="ARBA00022771"/>
    </source>
</evidence>
<organism evidence="8 9">
    <name type="scientific">Dichotomopilus funicola</name>
    <dbReference type="NCBI Taxonomy" id="1934379"/>
    <lineage>
        <taxon>Eukaryota</taxon>
        <taxon>Fungi</taxon>
        <taxon>Dikarya</taxon>
        <taxon>Ascomycota</taxon>
        <taxon>Pezizomycotina</taxon>
        <taxon>Sordariomycetes</taxon>
        <taxon>Sordariomycetidae</taxon>
        <taxon>Sordariales</taxon>
        <taxon>Chaetomiaceae</taxon>
        <taxon>Dichotomopilus</taxon>
    </lineage>
</organism>
<dbReference type="PROSITE" id="PS50865">
    <property type="entry name" value="ZF_MYND_2"/>
    <property type="match status" value="1"/>
</dbReference>
<evidence type="ECO:0000259" key="7">
    <source>
        <dbReference type="PROSITE" id="PS50865"/>
    </source>
</evidence>
<feature type="domain" description="MYND-type" evidence="7">
    <location>
        <begin position="172"/>
        <end position="214"/>
    </location>
</feature>
<evidence type="ECO:0000256" key="4">
    <source>
        <dbReference type="PROSITE-ProRule" id="PRU00134"/>
    </source>
</evidence>
<accession>A0AAN6V6P2</accession>
<proteinExistence type="predicted"/>
<feature type="region of interest" description="Disordered" evidence="6">
    <location>
        <begin position="660"/>
        <end position="692"/>
    </location>
</feature>
<sequence length="692" mass="75583">MPLADITNLPAEGPATPLRAGDDAEGAATTTAAGAAPAAAAEEEIRPAAPTPEPTTAPATPAEPAQLPASAQGAPVKPGTLTPQPATDTSQSDKTAVAKATTPAPDTTIPSPVPVPAAQAANTTDAVPTVKGNPHYAAGVSGRDWDAEAVRAHVVADIARAEADPDGLRGLCVVCEEEAGGSGGAGGHCVRCKVARYCSRGCQEADWPVHRKVCGEFAGAVAYGERPSEEHRRVVYFPMRGYKPVVCWAVYRETGQEAWLEFEKENRDLEEFLGRMGLRRIAPGRMHAPLSFGYPIRDRRIGSIIKVMAYSQIHPKRRGMAPALVNQSINAMSKPGYIRPWFGPAVFFADARYPDQDEAAAAPKIRDITPRDVHTIARLLEVSDATCIAEPALYRGDGTTHAAARTVIAGLRVNDPVAELNSALGVTEVYDMTRVPMTPAYGPDRPMAMAFHLGLRWYVRPGNFVGDDGGTVRWHDGSLRFIAFVCDVVQHQHQPDQDDNNNADETTSEKMLSYNTVYGYGQFEASIILMHGSGEPIDTHHILALNAYLDEAYTISKGAPSVGSSSAPVVSEAGFRRYWARYYKKLRSSDPNVSVPSPYEYEKKGVVDVIGEYEPKAVMGRIRSEFPKVWGLVCYTIKNFSPQTFESVKRQRLIEEGRKAMEWKKEKGRKEQKRKEQEKREQDKENKQERME</sequence>